<accession>A0AAD1Y5H7</accession>
<comment type="caution">
    <text evidence="3">The sequence shown here is derived from an EMBL/GenBank/DDBJ whole genome shotgun (WGS) entry which is preliminary data.</text>
</comment>
<feature type="transmembrane region" description="Helical" evidence="1">
    <location>
        <begin position="65"/>
        <end position="90"/>
    </location>
</feature>
<dbReference type="AlphaFoldDB" id="A0AAD1Y5H7"/>
<evidence type="ECO:0000256" key="2">
    <source>
        <dbReference type="SAM" id="SignalP"/>
    </source>
</evidence>
<dbReference type="Proteomes" id="UP001295684">
    <property type="component" value="Unassembled WGS sequence"/>
</dbReference>
<evidence type="ECO:0000256" key="1">
    <source>
        <dbReference type="SAM" id="Phobius"/>
    </source>
</evidence>
<feature type="chain" id="PRO_5042253291" evidence="2">
    <location>
        <begin position="20"/>
        <end position="114"/>
    </location>
</feature>
<dbReference type="EMBL" id="CAMPGE010025554">
    <property type="protein sequence ID" value="CAI2383297.1"/>
    <property type="molecule type" value="Genomic_DNA"/>
</dbReference>
<evidence type="ECO:0000313" key="4">
    <source>
        <dbReference type="Proteomes" id="UP001295684"/>
    </source>
</evidence>
<gene>
    <name evidence="3" type="ORF">ECRASSUSDP1_LOCUS24794</name>
</gene>
<proteinExistence type="predicted"/>
<protein>
    <submittedName>
        <fullName evidence="3">Uncharacterized protein</fullName>
    </submittedName>
</protein>
<organism evidence="3 4">
    <name type="scientific">Euplotes crassus</name>
    <dbReference type="NCBI Taxonomy" id="5936"/>
    <lineage>
        <taxon>Eukaryota</taxon>
        <taxon>Sar</taxon>
        <taxon>Alveolata</taxon>
        <taxon>Ciliophora</taxon>
        <taxon>Intramacronucleata</taxon>
        <taxon>Spirotrichea</taxon>
        <taxon>Hypotrichia</taxon>
        <taxon>Euplotida</taxon>
        <taxon>Euplotidae</taxon>
        <taxon>Moneuplotes</taxon>
    </lineage>
</organism>
<reference evidence="3" key="1">
    <citation type="submission" date="2023-07" db="EMBL/GenBank/DDBJ databases">
        <authorList>
            <consortium name="AG Swart"/>
            <person name="Singh M."/>
            <person name="Singh A."/>
            <person name="Seah K."/>
            <person name="Emmerich C."/>
        </authorList>
    </citation>
    <scope>NUCLEOTIDE SEQUENCE</scope>
    <source>
        <strain evidence="3">DP1</strain>
    </source>
</reference>
<keyword evidence="2" id="KW-0732">Signal</keyword>
<keyword evidence="4" id="KW-1185">Reference proteome</keyword>
<feature type="signal peptide" evidence="2">
    <location>
        <begin position="1"/>
        <end position="19"/>
    </location>
</feature>
<keyword evidence="1" id="KW-0472">Membrane</keyword>
<name>A0AAD1Y5H7_EUPCR</name>
<keyword evidence="1" id="KW-1133">Transmembrane helix</keyword>
<evidence type="ECO:0000313" key="3">
    <source>
        <dbReference type="EMBL" id="CAI2383297.1"/>
    </source>
</evidence>
<sequence>MKKFYLLVIFVILNATVLGATRRDGFDQENGPLQSLKGYVSKAFYMDKIGNFEFSPDIGRLFKKIFGFIYAVLYSTAFVLILIRFILYLLGYEDFDLEASSVIQKMMHTSEYFA</sequence>
<keyword evidence="1" id="KW-0812">Transmembrane</keyword>